<name>A0A8J3LR81_9ACTN</name>
<keyword evidence="8 9" id="KW-0472">Membrane</keyword>
<dbReference type="NCBIfam" id="TIGR00380">
    <property type="entry name" value="cobal_cbiB"/>
    <property type="match status" value="1"/>
</dbReference>
<dbReference type="GO" id="GO:0048472">
    <property type="term" value="F:threonine-phosphate decarboxylase activity"/>
    <property type="evidence" value="ECO:0007669"/>
    <property type="project" value="InterPro"/>
</dbReference>
<comment type="subcellular location">
    <subcellularLocation>
        <location evidence="1 9">Cell membrane</location>
        <topology evidence="1 9">Multi-pass membrane protein</topology>
    </subcellularLocation>
</comment>
<evidence type="ECO:0000256" key="9">
    <source>
        <dbReference type="HAMAP-Rule" id="MF_00024"/>
    </source>
</evidence>
<comment type="similarity">
    <text evidence="3 9">Belongs to the CobD/CbiB family.</text>
</comment>
<evidence type="ECO:0000256" key="3">
    <source>
        <dbReference type="ARBA" id="ARBA00006263"/>
    </source>
</evidence>
<dbReference type="AlphaFoldDB" id="A0A8J3LR81"/>
<accession>A0A8J3LR81</accession>
<evidence type="ECO:0000256" key="8">
    <source>
        <dbReference type="ARBA" id="ARBA00023136"/>
    </source>
</evidence>
<evidence type="ECO:0000256" key="1">
    <source>
        <dbReference type="ARBA" id="ARBA00004651"/>
    </source>
</evidence>
<keyword evidence="6 9" id="KW-0812">Transmembrane</keyword>
<evidence type="ECO:0000313" key="10">
    <source>
        <dbReference type="EMBL" id="GIG76552.1"/>
    </source>
</evidence>
<comment type="caution">
    <text evidence="10">The sequence shown here is derived from an EMBL/GenBank/DDBJ whole genome shotgun (WGS) entry which is preliminary data.</text>
</comment>
<reference evidence="10" key="1">
    <citation type="submission" date="2021-01" db="EMBL/GenBank/DDBJ databases">
        <title>Whole genome shotgun sequence of Planosporangium flavigriseum NBRC 105377.</title>
        <authorList>
            <person name="Komaki H."/>
            <person name="Tamura T."/>
        </authorList>
    </citation>
    <scope>NUCLEOTIDE SEQUENCE</scope>
    <source>
        <strain evidence="10">NBRC 105377</strain>
    </source>
</reference>
<keyword evidence="7 9" id="KW-1133">Transmembrane helix</keyword>
<organism evidence="10 11">
    <name type="scientific">Planosporangium flavigriseum</name>
    <dbReference type="NCBI Taxonomy" id="373681"/>
    <lineage>
        <taxon>Bacteria</taxon>
        <taxon>Bacillati</taxon>
        <taxon>Actinomycetota</taxon>
        <taxon>Actinomycetes</taxon>
        <taxon>Micromonosporales</taxon>
        <taxon>Micromonosporaceae</taxon>
        <taxon>Planosporangium</taxon>
    </lineage>
</organism>
<dbReference type="InterPro" id="IPR004485">
    <property type="entry name" value="Cobalamin_biosynth_CobD/CbiB"/>
</dbReference>
<evidence type="ECO:0000256" key="4">
    <source>
        <dbReference type="ARBA" id="ARBA00022475"/>
    </source>
</evidence>
<dbReference type="PANTHER" id="PTHR34308">
    <property type="entry name" value="COBALAMIN BIOSYNTHESIS PROTEIN CBIB"/>
    <property type="match status" value="1"/>
</dbReference>
<keyword evidence="11" id="KW-1185">Reference proteome</keyword>
<evidence type="ECO:0000256" key="7">
    <source>
        <dbReference type="ARBA" id="ARBA00022989"/>
    </source>
</evidence>
<dbReference type="GO" id="GO:0009236">
    <property type="term" value="P:cobalamin biosynthetic process"/>
    <property type="evidence" value="ECO:0007669"/>
    <property type="project" value="UniProtKB-UniRule"/>
</dbReference>
<evidence type="ECO:0000313" key="11">
    <source>
        <dbReference type="Proteomes" id="UP000653674"/>
    </source>
</evidence>
<evidence type="ECO:0000256" key="2">
    <source>
        <dbReference type="ARBA" id="ARBA00004953"/>
    </source>
</evidence>
<dbReference type="HAMAP" id="MF_00024">
    <property type="entry name" value="CobD_CbiB"/>
    <property type="match status" value="1"/>
</dbReference>
<comment type="pathway">
    <text evidence="2 9">Cofactor biosynthesis; adenosylcobalamin biosynthesis.</text>
</comment>
<proteinExistence type="inferred from homology"/>
<keyword evidence="4 9" id="KW-1003">Cell membrane</keyword>
<dbReference type="Pfam" id="PF03186">
    <property type="entry name" value="CobD_Cbib"/>
    <property type="match status" value="1"/>
</dbReference>
<dbReference type="Proteomes" id="UP000653674">
    <property type="component" value="Unassembled WGS sequence"/>
</dbReference>
<gene>
    <name evidence="9 10" type="primary">cobD</name>
    <name evidence="10" type="ORF">Pfl04_49560</name>
</gene>
<dbReference type="NCBIfam" id="NF002276">
    <property type="entry name" value="PRK01209.1-4"/>
    <property type="match status" value="1"/>
</dbReference>
<dbReference type="GO" id="GO:0015420">
    <property type="term" value="F:ABC-type vitamin B12 transporter activity"/>
    <property type="evidence" value="ECO:0007669"/>
    <property type="project" value="UniProtKB-UniRule"/>
</dbReference>
<sequence length="319" mass="32622">MSVKIAVATGAGLLAGALLDAALGDPRRWHPVAGYGRAAGALERQMYAPTTAAGARYVAVAAGVPTAVALAASVATWRRPLARAVLVAATTWTVLGSTSLRREGTEMAKALASGDLAAARERLPHLCGRDPSALDAPELARATVESVAENTSDAAVGALFWGAVAGLPGLVGYRVVNTLDAMVGHRSTRYARFGTAAARLDDLANVVPARITAALTVAAAPLVDGSPARALWTWARDGRRHPSPNSGQCEAAMAGALGVRLGGRNVYAGRVEDRPVLGRRGRAPSAGDIHRAVRLSALVSAGATALAVVAAVTKARTKR</sequence>
<dbReference type="UniPathway" id="UPA00148"/>
<comment type="function">
    <text evidence="9">Converts cobyric acid to cobinamide by the addition of aminopropanol on the F carboxylic group.</text>
</comment>
<dbReference type="EMBL" id="BONU01000061">
    <property type="protein sequence ID" value="GIG76552.1"/>
    <property type="molecule type" value="Genomic_DNA"/>
</dbReference>
<evidence type="ECO:0000256" key="5">
    <source>
        <dbReference type="ARBA" id="ARBA00022573"/>
    </source>
</evidence>
<dbReference type="GO" id="GO:0005886">
    <property type="term" value="C:plasma membrane"/>
    <property type="evidence" value="ECO:0007669"/>
    <property type="project" value="UniProtKB-SubCell"/>
</dbReference>
<dbReference type="PANTHER" id="PTHR34308:SF1">
    <property type="entry name" value="COBALAMIN BIOSYNTHESIS PROTEIN CBIB"/>
    <property type="match status" value="1"/>
</dbReference>
<protein>
    <recommendedName>
        <fullName evidence="9">Cobalamin biosynthesis protein CobD</fullName>
    </recommendedName>
</protein>
<evidence type="ECO:0000256" key="6">
    <source>
        <dbReference type="ARBA" id="ARBA00022692"/>
    </source>
</evidence>
<keyword evidence="5 9" id="KW-0169">Cobalamin biosynthesis</keyword>